<evidence type="ECO:0008006" key="4">
    <source>
        <dbReference type="Google" id="ProtNLM"/>
    </source>
</evidence>
<gene>
    <name evidence="2" type="ORF">BE15_25250</name>
</gene>
<proteinExistence type="predicted"/>
<comment type="caution">
    <text evidence="2">The sequence shown here is derived from an EMBL/GenBank/DDBJ whole genome shotgun (WGS) entry which is preliminary data.</text>
</comment>
<accession>A0A150QLG3</accession>
<name>A0A150QLG3_SORCE</name>
<evidence type="ECO:0000256" key="1">
    <source>
        <dbReference type="SAM" id="MobiDB-lite"/>
    </source>
</evidence>
<dbReference type="RefSeq" id="WP_061608881.1">
    <property type="nucleotide sequence ID" value="NZ_CP162579.1"/>
</dbReference>
<dbReference type="OrthoDB" id="5514161at2"/>
<sequence length="167" mass="18302">MKPGDHPDFFRFAPPPGASRESSIRLDREGRFWHDGARVDHPALERGLRSWIARHPDDGRPILTNGYDWCYFQVEAAPLFVDALRIDDGGGVTLVLFDGAEEPLDPATLSVGDDGVVYARARGGALEARFTRHAQSQLAPLLVEAEPPTLRVGGREVRLPPRAAAAQ</sequence>
<dbReference type="AlphaFoldDB" id="A0A150QLG3"/>
<evidence type="ECO:0000313" key="3">
    <source>
        <dbReference type="Proteomes" id="UP000075260"/>
    </source>
</evidence>
<feature type="region of interest" description="Disordered" evidence="1">
    <location>
        <begin position="1"/>
        <end position="23"/>
    </location>
</feature>
<reference evidence="2 3" key="1">
    <citation type="submission" date="2014-02" db="EMBL/GenBank/DDBJ databases">
        <title>The small core and large imbalanced accessory genome model reveals a collaborative survival strategy of Sorangium cellulosum strains in nature.</title>
        <authorList>
            <person name="Han K."/>
            <person name="Peng R."/>
            <person name="Blom J."/>
            <person name="Li Y.-Z."/>
        </authorList>
    </citation>
    <scope>NUCLEOTIDE SEQUENCE [LARGE SCALE GENOMIC DNA]</scope>
    <source>
        <strain evidence="2 3">So0008-312</strain>
    </source>
</reference>
<protein>
    <recommendedName>
        <fullName evidence="4">DUF1285 domain-containing protein</fullName>
    </recommendedName>
</protein>
<dbReference type="Proteomes" id="UP000075260">
    <property type="component" value="Unassembled WGS sequence"/>
</dbReference>
<evidence type="ECO:0000313" key="2">
    <source>
        <dbReference type="EMBL" id="KYF68790.1"/>
    </source>
</evidence>
<dbReference type="EMBL" id="JEMA01000532">
    <property type="protein sequence ID" value="KYF68790.1"/>
    <property type="molecule type" value="Genomic_DNA"/>
</dbReference>
<organism evidence="2 3">
    <name type="scientific">Sorangium cellulosum</name>
    <name type="common">Polyangium cellulosum</name>
    <dbReference type="NCBI Taxonomy" id="56"/>
    <lineage>
        <taxon>Bacteria</taxon>
        <taxon>Pseudomonadati</taxon>
        <taxon>Myxococcota</taxon>
        <taxon>Polyangia</taxon>
        <taxon>Polyangiales</taxon>
        <taxon>Polyangiaceae</taxon>
        <taxon>Sorangium</taxon>
    </lineage>
</organism>